<evidence type="ECO:0000256" key="1">
    <source>
        <dbReference type="SAM" id="MobiDB-lite"/>
    </source>
</evidence>
<dbReference type="RefSeq" id="WP_309792052.1">
    <property type="nucleotide sequence ID" value="NZ_JAVDPW010000001.1"/>
</dbReference>
<gene>
    <name evidence="2" type="ORF">E9232_000597</name>
</gene>
<protein>
    <submittedName>
        <fullName evidence="2">Uncharacterized protein</fullName>
    </submittedName>
</protein>
<keyword evidence="3" id="KW-1185">Reference proteome</keyword>
<sequence length="92" mass="10228">MSEISPAEIPLAGPEDTVERLDERPCPGRHDPDRREILYGVVHRGAGLWTHLYRVVIARAAVRPEIHLDRVLPGDRLGDLRRAYGVAAELAA</sequence>
<organism evidence="2 3">
    <name type="scientific">Inquilinus ginsengisoli</name>
    <dbReference type="NCBI Taxonomy" id="363840"/>
    <lineage>
        <taxon>Bacteria</taxon>
        <taxon>Pseudomonadati</taxon>
        <taxon>Pseudomonadota</taxon>
        <taxon>Alphaproteobacteria</taxon>
        <taxon>Rhodospirillales</taxon>
        <taxon>Rhodospirillaceae</taxon>
        <taxon>Inquilinus</taxon>
    </lineage>
</organism>
<comment type="caution">
    <text evidence="2">The sequence shown here is derived from an EMBL/GenBank/DDBJ whole genome shotgun (WGS) entry which is preliminary data.</text>
</comment>
<dbReference type="EMBL" id="JAVDPW010000001">
    <property type="protein sequence ID" value="MDR6288098.1"/>
    <property type="molecule type" value="Genomic_DNA"/>
</dbReference>
<accession>A0ABU1JIB7</accession>
<dbReference type="Proteomes" id="UP001262410">
    <property type="component" value="Unassembled WGS sequence"/>
</dbReference>
<feature type="compositionally biased region" description="Basic and acidic residues" evidence="1">
    <location>
        <begin position="17"/>
        <end position="30"/>
    </location>
</feature>
<name>A0ABU1JIB7_9PROT</name>
<reference evidence="2 3" key="1">
    <citation type="submission" date="2023-07" db="EMBL/GenBank/DDBJ databases">
        <title>Sorghum-associated microbial communities from plants grown in Nebraska, USA.</title>
        <authorList>
            <person name="Schachtman D."/>
        </authorList>
    </citation>
    <scope>NUCLEOTIDE SEQUENCE [LARGE SCALE GENOMIC DNA]</scope>
    <source>
        <strain evidence="2 3">584</strain>
    </source>
</reference>
<proteinExistence type="predicted"/>
<evidence type="ECO:0000313" key="2">
    <source>
        <dbReference type="EMBL" id="MDR6288098.1"/>
    </source>
</evidence>
<feature type="region of interest" description="Disordered" evidence="1">
    <location>
        <begin position="1"/>
        <end position="30"/>
    </location>
</feature>
<evidence type="ECO:0000313" key="3">
    <source>
        <dbReference type="Proteomes" id="UP001262410"/>
    </source>
</evidence>